<accession>A0A314KWQ8</accession>
<dbReference type="GO" id="GO:0071108">
    <property type="term" value="P:protein K48-linked deubiquitination"/>
    <property type="evidence" value="ECO:0007669"/>
    <property type="project" value="TreeGrafter"/>
</dbReference>
<dbReference type="GO" id="GO:0006508">
    <property type="term" value="P:proteolysis"/>
    <property type="evidence" value="ECO:0007669"/>
    <property type="project" value="UniProtKB-KW"/>
</dbReference>
<feature type="site" description="Interacts with free ubiquitin" evidence="9">
    <location>
        <position position="234"/>
    </location>
</feature>
<protein>
    <recommendedName>
        <fullName evidence="7">Ubiquitin thioesterase</fullName>
        <ecNumber evidence="7">3.4.19.12</ecNumber>
    </recommendedName>
</protein>
<dbReference type="InterPro" id="IPR019400">
    <property type="entry name" value="Peptidase_C65_otubain"/>
</dbReference>
<dbReference type="EMBL" id="MJEQ01000922">
    <property type="protein sequence ID" value="OIT33199.1"/>
    <property type="molecule type" value="Genomic_DNA"/>
</dbReference>
<feature type="domain" description="OTU" evidence="11">
    <location>
        <begin position="85"/>
        <end position="301"/>
    </location>
</feature>
<feature type="site" description="Interacts with free ubiquitin" evidence="9">
    <location>
        <position position="295"/>
    </location>
</feature>
<comment type="caution">
    <text evidence="12">The sequence shown here is derived from an EMBL/GenBank/DDBJ whole genome shotgun (WGS) entry which is preliminary data.</text>
</comment>
<dbReference type="STRING" id="49451.A0A314KWQ8"/>
<evidence type="ECO:0000256" key="3">
    <source>
        <dbReference type="ARBA" id="ARBA00022670"/>
    </source>
</evidence>
<keyword evidence="3 7" id="KW-0645">Protease</keyword>
<dbReference type="PANTHER" id="PTHR12931">
    <property type="entry name" value="UBIQUITIN THIOLESTERASE PROTEIN OTUB"/>
    <property type="match status" value="1"/>
</dbReference>
<feature type="compositionally biased region" description="Basic and acidic residues" evidence="10">
    <location>
        <begin position="1"/>
        <end position="13"/>
    </location>
</feature>
<keyword evidence="5 7" id="KW-0378">Hydrolase</keyword>
<dbReference type="GO" id="GO:0005634">
    <property type="term" value="C:nucleus"/>
    <property type="evidence" value="ECO:0007669"/>
    <property type="project" value="TreeGrafter"/>
</dbReference>
<dbReference type="FunFam" id="1.20.1300.20:FF:000001">
    <property type="entry name" value="Ubiquitin thioesterase OTUB1"/>
    <property type="match status" value="1"/>
</dbReference>
<dbReference type="SMR" id="A0A314KWQ8"/>
<dbReference type="Pfam" id="PF10275">
    <property type="entry name" value="Peptidase_C65"/>
    <property type="match status" value="1"/>
</dbReference>
<dbReference type="Gramene" id="OIT33199">
    <property type="protein sequence ID" value="OIT33199"/>
    <property type="gene ID" value="A4A49_14508"/>
</dbReference>
<feature type="site" description="Interacts with free ubiquitin" evidence="9">
    <location>
        <position position="250"/>
    </location>
</feature>
<dbReference type="KEGG" id="nau:109206298"/>
<dbReference type="InterPro" id="IPR042467">
    <property type="entry name" value="Peptidase_C65_otubain_sub2"/>
</dbReference>
<evidence type="ECO:0000256" key="9">
    <source>
        <dbReference type="PIRSR" id="PIRSR013503-2"/>
    </source>
</evidence>
<evidence type="ECO:0000256" key="7">
    <source>
        <dbReference type="PIRNR" id="PIRNR013503"/>
    </source>
</evidence>
<evidence type="ECO:0000256" key="4">
    <source>
        <dbReference type="ARBA" id="ARBA00022786"/>
    </source>
</evidence>
<dbReference type="Gene3D" id="3.30.200.60">
    <property type="entry name" value="Peptidase C65 Otubain, subdomain 1"/>
    <property type="match status" value="1"/>
</dbReference>
<dbReference type="InterPro" id="IPR038765">
    <property type="entry name" value="Papain-like_cys_pep_sf"/>
</dbReference>
<name>A0A314KWQ8_NICAT</name>
<dbReference type="GO" id="GO:0043130">
    <property type="term" value="F:ubiquitin binding"/>
    <property type="evidence" value="ECO:0007669"/>
    <property type="project" value="UniProtKB-UniRule"/>
</dbReference>
<keyword evidence="4 7" id="KW-0833">Ubl conjugation pathway</keyword>
<dbReference type="InterPro" id="IPR003323">
    <property type="entry name" value="OTU_dom"/>
</dbReference>
<evidence type="ECO:0000256" key="1">
    <source>
        <dbReference type="ARBA" id="ARBA00000707"/>
    </source>
</evidence>
<dbReference type="PROSITE" id="PS50802">
    <property type="entry name" value="OTU"/>
    <property type="match status" value="1"/>
</dbReference>
<evidence type="ECO:0000256" key="8">
    <source>
        <dbReference type="PIRSR" id="PIRSR013503-1"/>
    </source>
</evidence>
<comment type="catalytic activity">
    <reaction evidence="1 7">
        <text>Thiol-dependent hydrolysis of ester, thioester, amide, peptide and isopeptide bonds formed by the C-terminal Gly of ubiquitin (a 76-residue protein attached to proteins as an intracellular targeting signal).</text>
        <dbReference type="EC" id="3.4.19.12"/>
    </reaction>
</comment>
<evidence type="ECO:0000313" key="13">
    <source>
        <dbReference type="Proteomes" id="UP000187609"/>
    </source>
</evidence>
<dbReference type="AlphaFoldDB" id="A0A314KWQ8"/>
<feature type="region of interest" description="Disordered" evidence="10">
    <location>
        <begin position="1"/>
        <end position="20"/>
    </location>
</feature>
<dbReference type="EC" id="3.4.19.12" evidence="7"/>
<dbReference type="PANTHER" id="PTHR12931:SF15">
    <property type="entry name" value="UBIQUITIN THIOESTERASE OTUBAIN-LIKE"/>
    <property type="match status" value="1"/>
</dbReference>
<dbReference type="CDD" id="cd22765">
    <property type="entry name" value="AtOTU1-like"/>
    <property type="match status" value="1"/>
</dbReference>
<keyword evidence="6 7" id="KW-0788">Thiol protease</keyword>
<dbReference type="OrthoDB" id="18915at2759"/>
<proteinExistence type="inferred from homology"/>
<dbReference type="InterPro" id="IPR042468">
    <property type="entry name" value="Peptidase_C65_otubain_sub1"/>
</dbReference>
<dbReference type="Proteomes" id="UP000187609">
    <property type="component" value="Unassembled WGS sequence"/>
</dbReference>
<feature type="active site" evidence="8">
    <location>
        <position position="93"/>
    </location>
</feature>
<gene>
    <name evidence="12" type="ORF">A4A49_14508</name>
</gene>
<feature type="active site" description="Nucleophile" evidence="8">
    <location>
        <position position="96"/>
    </location>
</feature>
<evidence type="ECO:0000313" key="12">
    <source>
        <dbReference type="EMBL" id="OIT33199.1"/>
    </source>
</evidence>
<evidence type="ECO:0000256" key="6">
    <source>
        <dbReference type="ARBA" id="ARBA00022807"/>
    </source>
</evidence>
<dbReference type="SUPFAM" id="SSF54001">
    <property type="entry name" value="Cysteine proteinases"/>
    <property type="match status" value="1"/>
</dbReference>
<feature type="active site" evidence="8">
    <location>
        <position position="294"/>
    </location>
</feature>
<evidence type="ECO:0000259" key="11">
    <source>
        <dbReference type="PROSITE" id="PS50802"/>
    </source>
</evidence>
<dbReference type="InterPro" id="IPR016615">
    <property type="entry name" value="Otubain"/>
</dbReference>
<reference evidence="12" key="1">
    <citation type="submission" date="2016-11" db="EMBL/GenBank/DDBJ databases">
        <title>The genome of Nicotiana attenuata.</title>
        <authorList>
            <person name="Xu S."/>
            <person name="Brockmoeller T."/>
            <person name="Gaquerel E."/>
            <person name="Navarro A."/>
            <person name="Kuhl H."/>
            <person name="Gase K."/>
            <person name="Ling Z."/>
            <person name="Zhou W."/>
            <person name="Kreitzer C."/>
            <person name="Stanke M."/>
            <person name="Tang H."/>
            <person name="Lyons E."/>
            <person name="Pandey P."/>
            <person name="Pandey S.P."/>
            <person name="Timmermann B."/>
            <person name="Baldwin I.T."/>
        </authorList>
    </citation>
    <scope>NUCLEOTIDE SEQUENCE [LARGE SCALE GENOMIC DNA]</scope>
    <source>
        <strain evidence="12">UT</strain>
    </source>
</reference>
<evidence type="ECO:0000256" key="10">
    <source>
        <dbReference type="SAM" id="MobiDB-lite"/>
    </source>
</evidence>
<comment type="similarity">
    <text evidence="2 7">Belongs to the peptidase C65 family.</text>
</comment>
<organism evidence="12 13">
    <name type="scientific">Nicotiana attenuata</name>
    <name type="common">Coyote tobacco</name>
    <dbReference type="NCBI Taxonomy" id="49451"/>
    <lineage>
        <taxon>Eukaryota</taxon>
        <taxon>Viridiplantae</taxon>
        <taxon>Streptophyta</taxon>
        <taxon>Embryophyta</taxon>
        <taxon>Tracheophyta</taxon>
        <taxon>Spermatophyta</taxon>
        <taxon>Magnoliopsida</taxon>
        <taxon>eudicotyledons</taxon>
        <taxon>Gunneridae</taxon>
        <taxon>Pentapetalae</taxon>
        <taxon>asterids</taxon>
        <taxon>lamiids</taxon>
        <taxon>Solanales</taxon>
        <taxon>Solanaceae</taxon>
        <taxon>Nicotianoideae</taxon>
        <taxon>Nicotianeae</taxon>
        <taxon>Nicotiana</taxon>
    </lineage>
</organism>
<dbReference type="PIRSF" id="PIRSF013503">
    <property type="entry name" value="Ubiquitin_thioesterase_Otubain"/>
    <property type="match status" value="1"/>
</dbReference>
<feature type="site" description="Interacts with free ubiquitin" evidence="9">
    <location>
        <position position="248"/>
    </location>
</feature>
<feature type="site" description="Interacts with free ubiquitin" evidence="9">
    <location>
        <position position="290"/>
    </location>
</feature>
<evidence type="ECO:0000256" key="5">
    <source>
        <dbReference type="ARBA" id="ARBA00022801"/>
    </source>
</evidence>
<keyword evidence="13" id="KW-1185">Reference proteome</keyword>
<sequence length="301" mass="34252">MQDQEGHVADAGKDTLTSVQTSEIEDWTKYKDDDIMQQQSSIQAEQAVKTQFVGDKEPLSSLEAEYHLGNSILLEKIKVLSEQYAALRRTRGDGNCFFRSFMFGYLEHILESQDQSEVHRIKASIEECKKTLQSLGYAEFTFEDFFALFLEQLDNVLQGSEDSISHDELLRRSRDPSISDYVVMFFRFVTSGEIRKRSEFFEPFILGLTNASVEQFCKSSVEPMGEESDHVQIIALSDALGVPIRVVYLDRSSCENNSINVNHHDFVPTSDDMGNNGVPKTTNPSITLLYRPGHYDILYPK</sequence>
<evidence type="ECO:0000256" key="2">
    <source>
        <dbReference type="ARBA" id="ARBA00006579"/>
    </source>
</evidence>
<dbReference type="GO" id="GO:0004843">
    <property type="term" value="F:cysteine-type deubiquitinase activity"/>
    <property type="evidence" value="ECO:0007669"/>
    <property type="project" value="UniProtKB-UniRule"/>
</dbReference>
<dbReference type="Gene3D" id="1.20.1300.20">
    <property type="entry name" value="Peptidase C65 Otubain, subdomain 2"/>
    <property type="match status" value="1"/>
</dbReference>